<dbReference type="PANTHER" id="PTHR10039:SF5">
    <property type="entry name" value="NACHT DOMAIN-CONTAINING PROTEIN"/>
    <property type="match status" value="1"/>
</dbReference>
<name>A0A9W8PT08_9HYPO</name>
<feature type="region of interest" description="Disordered" evidence="2">
    <location>
        <begin position="253"/>
        <end position="313"/>
    </location>
</feature>
<evidence type="ECO:0000259" key="3">
    <source>
        <dbReference type="Pfam" id="PF24883"/>
    </source>
</evidence>
<organism evidence="4 5">
    <name type="scientific">Fusarium irregulare</name>
    <dbReference type="NCBI Taxonomy" id="2494466"/>
    <lineage>
        <taxon>Eukaryota</taxon>
        <taxon>Fungi</taxon>
        <taxon>Dikarya</taxon>
        <taxon>Ascomycota</taxon>
        <taxon>Pezizomycotina</taxon>
        <taxon>Sordariomycetes</taxon>
        <taxon>Hypocreomycetidae</taxon>
        <taxon>Hypocreales</taxon>
        <taxon>Nectriaceae</taxon>
        <taxon>Fusarium</taxon>
        <taxon>Fusarium incarnatum-equiseti species complex</taxon>
    </lineage>
</organism>
<dbReference type="EMBL" id="JAPDHF010000006">
    <property type="protein sequence ID" value="KAJ4016174.1"/>
    <property type="molecule type" value="Genomic_DNA"/>
</dbReference>
<accession>A0A9W8PT08</accession>
<dbReference type="OrthoDB" id="5086500at2759"/>
<evidence type="ECO:0000256" key="1">
    <source>
        <dbReference type="ARBA" id="ARBA00022737"/>
    </source>
</evidence>
<dbReference type="Proteomes" id="UP001152130">
    <property type="component" value="Unassembled WGS sequence"/>
</dbReference>
<keyword evidence="5" id="KW-1185">Reference proteome</keyword>
<reference evidence="4" key="1">
    <citation type="submission" date="2022-10" db="EMBL/GenBank/DDBJ databases">
        <title>Fusarium specimens isolated from Avocado Roots.</title>
        <authorList>
            <person name="Stajich J."/>
            <person name="Roper C."/>
            <person name="Heimlech-Rivalta G."/>
        </authorList>
    </citation>
    <scope>NUCLEOTIDE SEQUENCE</scope>
    <source>
        <strain evidence="4">CF00143</strain>
    </source>
</reference>
<comment type="caution">
    <text evidence="4">The sequence shown here is derived from an EMBL/GenBank/DDBJ whole genome shotgun (WGS) entry which is preliminary data.</text>
</comment>
<dbReference type="InterPro" id="IPR056884">
    <property type="entry name" value="NPHP3-like_N"/>
</dbReference>
<dbReference type="SUPFAM" id="SSF52540">
    <property type="entry name" value="P-loop containing nucleoside triphosphate hydrolases"/>
    <property type="match status" value="1"/>
</dbReference>
<proteinExistence type="predicted"/>
<evidence type="ECO:0000256" key="2">
    <source>
        <dbReference type="SAM" id="MobiDB-lite"/>
    </source>
</evidence>
<dbReference type="Pfam" id="PF24883">
    <property type="entry name" value="NPHP3_N"/>
    <property type="match status" value="1"/>
</dbReference>
<evidence type="ECO:0000313" key="4">
    <source>
        <dbReference type="EMBL" id="KAJ4016174.1"/>
    </source>
</evidence>
<dbReference type="Gene3D" id="3.40.50.300">
    <property type="entry name" value="P-loop containing nucleotide triphosphate hydrolases"/>
    <property type="match status" value="1"/>
</dbReference>
<dbReference type="InterPro" id="IPR027417">
    <property type="entry name" value="P-loop_NTPase"/>
</dbReference>
<dbReference type="PANTHER" id="PTHR10039">
    <property type="entry name" value="AMELOGENIN"/>
    <property type="match status" value="1"/>
</dbReference>
<keyword evidence="1" id="KW-0677">Repeat</keyword>
<feature type="compositionally biased region" description="Acidic residues" evidence="2">
    <location>
        <begin position="292"/>
        <end position="303"/>
    </location>
</feature>
<feature type="domain" description="Nephrocystin 3-like N-terminal" evidence="3">
    <location>
        <begin position="336"/>
        <end position="435"/>
    </location>
</feature>
<dbReference type="AlphaFoldDB" id="A0A9W8PT08"/>
<sequence length="447" mass="51132">MATGLEALGAASAVLQVISIASDLVVACKNTYDGVTTPQDDLERHSKQMFEAVGRVHARCERMATENSQFADPELHNIAKDCKDAAKGLRVEVQCVTNLQAEGNLFKSIRKAIRASRHQRKLRALEDSLSRHQQLIQTELASHLCDVQLLVNKLAQGVSEVKNLMKKEHAVTRAAVTQETTKAEKAINTHTDAQMLDLRTMTERNQQCVTFLKSLKAERMNQRYTNIVEPEDASFNQVFASYEEMLAMYFEDSDDCRSEERDYPGSDQSPDSEGSEHDDDSEERDYSHEQGTQDDNEEDDNDDLRDYSNSEVDQSSEGYIAQSHVAQRHGIWSSWDSFVSWLQSDEKLFYISGKPGCGKSTLVKFITHHHRTRELIQERNPDAMIIRYYFWKIGSHEENSIKGLWCSLLYQRLERQSSLIQDVLHYFQHLSSHASYHDWTIKDLQTA</sequence>
<protein>
    <recommendedName>
        <fullName evidence="3">Nephrocystin 3-like N-terminal domain-containing protein</fullName>
    </recommendedName>
</protein>
<evidence type="ECO:0000313" key="5">
    <source>
        <dbReference type="Proteomes" id="UP001152130"/>
    </source>
</evidence>
<gene>
    <name evidence="4" type="ORF">NW766_004364</name>
</gene>
<feature type="compositionally biased region" description="Basic and acidic residues" evidence="2">
    <location>
        <begin position="255"/>
        <end position="264"/>
    </location>
</feature>